<keyword evidence="2" id="KW-1185">Reference proteome</keyword>
<organism evidence="1 2">
    <name type="scientific">Deinococcus oregonensis</name>
    <dbReference type="NCBI Taxonomy" id="1805970"/>
    <lineage>
        <taxon>Bacteria</taxon>
        <taxon>Thermotogati</taxon>
        <taxon>Deinococcota</taxon>
        <taxon>Deinococci</taxon>
        <taxon>Deinococcales</taxon>
        <taxon>Deinococcaceae</taxon>
        <taxon>Deinococcus</taxon>
    </lineage>
</organism>
<dbReference type="EMBL" id="JBHLYR010000081">
    <property type="protein sequence ID" value="MFB9995128.1"/>
    <property type="molecule type" value="Genomic_DNA"/>
</dbReference>
<evidence type="ECO:0000313" key="2">
    <source>
        <dbReference type="Proteomes" id="UP001589733"/>
    </source>
</evidence>
<sequence length="403" mass="44501">MNRQEQFLRAATRGLPKQAKAAVQSELRSHLYERTHQLRLTGMNEADALIQAIQELGPAPTIARGLNHDHGFSLLKTLVVILLGVSTAWVTAYKNDTEVTSWVNQRLFPEPAWIDPCHAISPCRELHSEDPLIRELLWTEGLIHISELNQFLELSGLKVQGLFHKQLALSGFEPLPIQPVMTSVGRAGVKGRKSGFVDVPQLLLNVADHQWPLAISEQSEQLQLTIRGRVIGASDPTFATTVVSKYLQVLLERELEAPVEAAGRYSSDPTAMNSLSVQGWSWPRRLNVPYQLTIPAPRPDAFYALVTFDPAEEVGLTQRSAVLRAQHVLANATGQLIFPLLNQERKGQSYALVASPSRFLAQVGAGVNTAMLLEVPRHLKVSAGLQSAALSEQTLRSHKRADE</sequence>
<dbReference type="RefSeq" id="WP_380016760.1">
    <property type="nucleotide sequence ID" value="NZ_JBHLYR010000081.1"/>
</dbReference>
<comment type="caution">
    <text evidence="1">The sequence shown here is derived from an EMBL/GenBank/DDBJ whole genome shotgun (WGS) entry which is preliminary data.</text>
</comment>
<accession>A0ABV6B5T5</accession>
<dbReference type="NCBIfam" id="NF038403">
    <property type="entry name" value="perm_prefix_1"/>
    <property type="match status" value="1"/>
</dbReference>
<dbReference type="InterPro" id="IPR047928">
    <property type="entry name" value="Perm_prefix_1"/>
</dbReference>
<dbReference type="Proteomes" id="UP001589733">
    <property type="component" value="Unassembled WGS sequence"/>
</dbReference>
<reference evidence="1 2" key="1">
    <citation type="submission" date="2024-09" db="EMBL/GenBank/DDBJ databases">
        <authorList>
            <person name="Sun Q."/>
            <person name="Mori K."/>
        </authorList>
    </citation>
    <scope>NUCLEOTIDE SEQUENCE [LARGE SCALE GENOMIC DNA]</scope>
    <source>
        <strain evidence="1 2">JCM 13503</strain>
    </source>
</reference>
<proteinExistence type="predicted"/>
<gene>
    <name evidence="1" type="ORF">ACFFLM_24565</name>
</gene>
<name>A0ABV6B5T5_9DEIO</name>
<protein>
    <submittedName>
        <fullName evidence="1">Permease prefix domain 1-containing protein</fullName>
    </submittedName>
</protein>
<evidence type="ECO:0000313" key="1">
    <source>
        <dbReference type="EMBL" id="MFB9995128.1"/>
    </source>
</evidence>